<dbReference type="AlphaFoldDB" id="A0A4V1WHV1"/>
<evidence type="ECO:0000313" key="1">
    <source>
        <dbReference type="EMBL" id="RYM42438.1"/>
    </source>
</evidence>
<proteinExistence type="predicted"/>
<comment type="caution">
    <text evidence="1">The sequence shown here is derived from an EMBL/GenBank/DDBJ whole genome shotgun (WGS) entry which is preliminary data.</text>
</comment>
<protein>
    <submittedName>
        <fullName evidence="1">Uncharacterized protein</fullName>
    </submittedName>
</protein>
<sequence length="91" mass="9178">MPAKAACQPTCFSLNASDQTVGAGLPAKAACQPTCFSLNAPDQTVGAGLPAKAASQSTTLCLTHHLRNQPLALVTPAQACPIRGSPPVRPA</sequence>
<name>A0A4V1WHV1_9PSED</name>
<dbReference type="Proteomes" id="UP000291107">
    <property type="component" value="Unassembled WGS sequence"/>
</dbReference>
<accession>A0A4V1WHV1</accession>
<reference evidence="1 2" key="1">
    <citation type="submission" date="2019-02" db="EMBL/GenBank/DDBJ databases">
        <title>Genome of Pseudomonas korensis isolated from heavy metal contaminated environment.</title>
        <authorList>
            <person name="Ayangbenro A.S."/>
            <person name="Babalola O."/>
        </authorList>
    </citation>
    <scope>NUCLEOTIDE SEQUENCE [LARGE SCALE GENOMIC DNA]</scope>
    <source>
        <strain evidence="1 2">AB36</strain>
    </source>
</reference>
<organism evidence="1 2">
    <name type="scientific">Pseudomonas koreensis</name>
    <dbReference type="NCBI Taxonomy" id="198620"/>
    <lineage>
        <taxon>Bacteria</taxon>
        <taxon>Pseudomonadati</taxon>
        <taxon>Pseudomonadota</taxon>
        <taxon>Gammaproteobacteria</taxon>
        <taxon>Pseudomonadales</taxon>
        <taxon>Pseudomonadaceae</taxon>
        <taxon>Pseudomonas</taxon>
    </lineage>
</organism>
<evidence type="ECO:0000313" key="2">
    <source>
        <dbReference type="Proteomes" id="UP000291107"/>
    </source>
</evidence>
<dbReference type="EMBL" id="SEUB01000003">
    <property type="protein sequence ID" value="RYM42438.1"/>
    <property type="molecule type" value="Genomic_DNA"/>
</dbReference>
<gene>
    <name evidence="1" type="ORF">EVS84_08260</name>
</gene>